<evidence type="ECO:0000313" key="2">
    <source>
        <dbReference type="Proteomes" id="UP000479710"/>
    </source>
</evidence>
<evidence type="ECO:0000313" key="1">
    <source>
        <dbReference type="EMBL" id="KAF0918855.1"/>
    </source>
</evidence>
<reference evidence="1 2" key="1">
    <citation type="submission" date="2019-11" db="EMBL/GenBank/DDBJ databases">
        <title>Whole genome sequence of Oryza granulata.</title>
        <authorList>
            <person name="Li W."/>
        </authorList>
    </citation>
    <scope>NUCLEOTIDE SEQUENCE [LARGE SCALE GENOMIC DNA]</scope>
    <source>
        <strain evidence="2">cv. Menghai</strain>
        <tissue evidence="1">Leaf</tissue>
    </source>
</reference>
<dbReference type="Proteomes" id="UP000479710">
    <property type="component" value="Unassembled WGS sequence"/>
</dbReference>
<comment type="caution">
    <text evidence="1">The sequence shown here is derived from an EMBL/GenBank/DDBJ whole genome shotgun (WGS) entry which is preliminary data.</text>
</comment>
<accession>A0A6G1E150</accession>
<gene>
    <name evidence="1" type="ORF">E2562_026690</name>
</gene>
<keyword evidence="2" id="KW-1185">Reference proteome</keyword>
<name>A0A6G1E150_9ORYZ</name>
<organism evidence="1 2">
    <name type="scientific">Oryza meyeriana var. granulata</name>
    <dbReference type="NCBI Taxonomy" id="110450"/>
    <lineage>
        <taxon>Eukaryota</taxon>
        <taxon>Viridiplantae</taxon>
        <taxon>Streptophyta</taxon>
        <taxon>Embryophyta</taxon>
        <taxon>Tracheophyta</taxon>
        <taxon>Spermatophyta</taxon>
        <taxon>Magnoliopsida</taxon>
        <taxon>Liliopsida</taxon>
        <taxon>Poales</taxon>
        <taxon>Poaceae</taxon>
        <taxon>BOP clade</taxon>
        <taxon>Oryzoideae</taxon>
        <taxon>Oryzeae</taxon>
        <taxon>Oryzinae</taxon>
        <taxon>Oryza</taxon>
        <taxon>Oryza meyeriana</taxon>
    </lineage>
</organism>
<sequence length="75" mass="8151">MCSEIDLREGSICPMRPPASCHRSPVIVNSSGSQVGEQQVHDGAMGLQLGTRAPPWLMCSPRLPFGHRVVPEGWL</sequence>
<dbReference type="EMBL" id="SPHZ02000005">
    <property type="protein sequence ID" value="KAF0918855.1"/>
    <property type="molecule type" value="Genomic_DNA"/>
</dbReference>
<protein>
    <submittedName>
        <fullName evidence="1">Uncharacterized protein</fullName>
    </submittedName>
</protein>
<dbReference type="AlphaFoldDB" id="A0A6G1E150"/>
<proteinExistence type="predicted"/>